<evidence type="ECO:0000313" key="5">
    <source>
        <dbReference type="Proteomes" id="UP001055712"/>
    </source>
</evidence>
<keyword evidence="2" id="KW-1133">Transmembrane helix</keyword>
<evidence type="ECO:0000256" key="2">
    <source>
        <dbReference type="SAM" id="Phobius"/>
    </source>
</evidence>
<feature type="region of interest" description="Disordered" evidence="1">
    <location>
        <begin position="556"/>
        <end position="575"/>
    </location>
</feature>
<reference evidence="4" key="2">
    <citation type="submission" date="2020-11" db="EMBL/GenBank/DDBJ databases">
        <authorList>
            <person name="Cecchin M."/>
            <person name="Marcolungo L."/>
            <person name="Rossato M."/>
            <person name="Girolomoni L."/>
            <person name="Cosentino E."/>
            <person name="Cuine S."/>
            <person name="Li-Beisson Y."/>
            <person name="Delledonne M."/>
            <person name="Ballottari M."/>
        </authorList>
    </citation>
    <scope>NUCLEOTIDE SEQUENCE</scope>
    <source>
        <strain evidence="4">211/11P</strain>
        <tissue evidence="4">Whole cell</tissue>
    </source>
</reference>
<protein>
    <recommendedName>
        <fullName evidence="3">ARMET C-terminal domain-containing protein</fullName>
    </recommendedName>
</protein>
<feature type="transmembrane region" description="Helical" evidence="2">
    <location>
        <begin position="364"/>
        <end position="381"/>
    </location>
</feature>
<keyword evidence="2" id="KW-0812">Transmembrane</keyword>
<dbReference type="Pfam" id="PF10208">
    <property type="entry name" value="ARMET_C"/>
    <property type="match status" value="1"/>
</dbReference>
<dbReference type="Gene3D" id="1.10.720.30">
    <property type="entry name" value="SAP domain"/>
    <property type="match status" value="1"/>
</dbReference>
<comment type="caution">
    <text evidence="4">The sequence shown here is derived from an EMBL/GenBank/DDBJ whole genome shotgun (WGS) entry which is preliminary data.</text>
</comment>
<dbReference type="InterPro" id="IPR019345">
    <property type="entry name" value="ARMET_C"/>
</dbReference>
<accession>A0A9D4TQ08</accession>
<feature type="compositionally biased region" description="Low complexity" evidence="1">
    <location>
        <begin position="61"/>
        <end position="74"/>
    </location>
</feature>
<feature type="transmembrane region" description="Helical" evidence="2">
    <location>
        <begin position="401"/>
        <end position="425"/>
    </location>
</feature>
<organism evidence="4 5">
    <name type="scientific">Chlorella vulgaris</name>
    <name type="common">Green alga</name>
    <dbReference type="NCBI Taxonomy" id="3077"/>
    <lineage>
        <taxon>Eukaryota</taxon>
        <taxon>Viridiplantae</taxon>
        <taxon>Chlorophyta</taxon>
        <taxon>core chlorophytes</taxon>
        <taxon>Trebouxiophyceae</taxon>
        <taxon>Chlorellales</taxon>
        <taxon>Chlorellaceae</taxon>
        <taxon>Chlorella clade</taxon>
        <taxon>Chlorella</taxon>
    </lineage>
</organism>
<dbReference type="AlphaFoldDB" id="A0A9D4TQ08"/>
<feature type="transmembrane region" description="Helical" evidence="2">
    <location>
        <begin position="470"/>
        <end position="492"/>
    </location>
</feature>
<feature type="region of interest" description="Disordered" evidence="1">
    <location>
        <begin position="316"/>
        <end position="344"/>
    </location>
</feature>
<feature type="domain" description="ARMET C-terminal" evidence="3">
    <location>
        <begin position="174"/>
        <end position="206"/>
    </location>
</feature>
<proteinExistence type="predicted"/>
<gene>
    <name evidence="4" type="ORF">D9Q98_004522</name>
</gene>
<reference evidence="4" key="1">
    <citation type="journal article" date="2019" name="Plant J.">
        <title>Chlorella vulgaris genome assembly and annotation reveals the molecular basis for metabolic acclimation to high light conditions.</title>
        <authorList>
            <person name="Cecchin M."/>
            <person name="Marcolungo L."/>
            <person name="Rossato M."/>
            <person name="Girolomoni L."/>
            <person name="Cosentino E."/>
            <person name="Cuine S."/>
            <person name="Li-Beisson Y."/>
            <person name="Delledonne M."/>
            <person name="Ballottari M."/>
        </authorList>
    </citation>
    <scope>NUCLEOTIDE SEQUENCE</scope>
    <source>
        <strain evidence="4">211/11P</strain>
    </source>
</reference>
<feature type="region of interest" description="Disordered" evidence="1">
    <location>
        <begin position="47"/>
        <end position="74"/>
    </location>
</feature>
<dbReference type="InterPro" id="IPR036361">
    <property type="entry name" value="SAP_dom_sf"/>
</dbReference>
<feature type="transmembrane region" description="Helical" evidence="2">
    <location>
        <begin position="626"/>
        <end position="654"/>
    </location>
</feature>
<dbReference type="OrthoDB" id="413369at2759"/>
<feature type="transmembrane region" description="Helical" evidence="2">
    <location>
        <begin position="437"/>
        <end position="458"/>
    </location>
</feature>
<keyword evidence="2" id="KW-0472">Membrane</keyword>
<feature type="transmembrane region" description="Helical" evidence="2">
    <location>
        <begin position="591"/>
        <end position="614"/>
    </location>
</feature>
<evidence type="ECO:0000259" key="3">
    <source>
        <dbReference type="Pfam" id="PF10208"/>
    </source>
</evidence>
<feature type="transmembrane region" description="Helical" evidence="2">
    <location>
        <begin position="21"/>
        <end position="42"/>
    </location>
</feature>
<dbReference type="Proteomes" id="UP001055712">
    <property type="component" value="Unassembled WGS sequence"/>
</dbReference>
<sequence>MLVFMNFGGFGGGGGRWWFGPMLPILLTVGLPLLQATLSVLFESSKPDHDPAQWPQPNQRGAVADSRAGGSSSSGAYNDDGAALVSSILISFTSMIVTATLTVVLMKLLVSSRREGFRAALRRLLAGGLAGAFEQQQAGPRQPGPGRTTRSQRIELVAKLMQTLPVEAYRSRDELDRMTVGELKHLLKKRGDACEGCLEKSELVRMAADGDSSAASCSICCEDYESGDVLRLLPYMTAVVITPGSGYAVPGGAQQAGALGVRSKPLPQAIQGSLSHQGSSIHAEWLQHTASLPALATATTADHVQLTMGELLPQAAKPSTTSSAANDIGRGKGKDKAAAPVPAGSDVQQERECCRGTLAAADSYWRLAVWLALLFAGYGFQRGLCAGGLPYDCDAVDAAEVYTTLTTIAFAGGALGWLAGVYRPARFAWLTAPRRAYLWLVYAATLPAYSGISTIPAMHASLASFSDWTTVTIILISLVVAVALGAIAYHIWLATYPIHGAPGTGGGASSSTGALPAAVAVAPDSPSRSSVSSTSELSVETSLSTFDEKVSSEKVSSVVSGGSSPRAAGTPKRRLRLVPRKRKQPVCYKTLRLYLLPRLGILLYFIAWFAALAGSGSFELHLHHYALGWAVASLAAFNHPVSGLLLALGTAVFVQGAGSYGFDPFFSPAGNSTGGCLNVTSPATGQMTCAFWAEQPFNLSFCSESNWIPWFDCGVDWPWPETKVTKKMLRTGNFSMPIPQALTPLVPLGSLGAG</sequence>
<evidence type="ECO:0000313" key="4">
    <source>
        <dbReference type="EMBL" id="KAI3431470.1"/>
    </source>
</evidence>
<feature type="transmembrane region" description="Helical" evidence="2">
    <location>
        <begin position="82"/>
        <end position="110"/>
    </location>
</feature>
<dbReference type="SUPFAM" id="SSF68906">
    <property type="entry name" value="SAP domain"/>
    <property type="match status" value="1"/>
</dbReference>
<dbReference type="EMBL" id="SIDB01000006">
    <property type="protein sequence ID" value="KAI3431470.1"/>
    <property type="molecule type" value="Genomic_DNA"/>
</dbReference>
<evidence type="ECO:0000256" key="1">
    <source>
        <dbReference type="SAM" id="MobiDB-lite"/>
    </source>
</evidence>
<name>A0A9D4TQ08_CHLVU</name>
<keyword evidence="5" id="KW-1185">Reference proteome</keyword>